<dbReference type="InterPro" id="IPR029058">
    <property type="entry name" value="AB_hydrolase_fold"/>
</dbReference>
<evidence type="ECO:0000256" key="1">
    <source>
        <dbReference type="SAM" id="MobiDB-lite"/>
    </source>
</evidence>
<comment type="caution">
    <text evidence="2">The sequence shown here is derived from an EMBL/GenBank/DDBJ whole genome shotgun (WGS) entry which is preliminary data.</text>
</comment>
<keyword evidence="3" id="KW-1185">Reference proteome</keyword>
<reference evidence="3" key="1">
    <citation type="journal article" date="2019" name="Int. J. Syst. Evol. Microbiol.">
        <title>The Global Catalogue of Microorganisms (GCM) 10K type strain sequencing project: providing services to taxonomists for standard genome sequencing and annotation.</title>
        <authorList>
            <consortium name="The Broad Institute Genomics Platform"/>
            <consortium name="The Broad Institute Genome Sequencing Center for Infectious Disease"/>
            <person name="Wu L."/>
            <person name="Ma J."/>
        </authorList>
    </citation>
    <scope>NUCLEOTIDE SEQUENCE [LARGE SCALE GENOMIC DNA]</scope>
    <source>
        <strain evidence="3">TBRC 5832</strain>
    </source>
</reference>
<feature type="compositionally biased region" description="Low complexity" evidence="1">
    <location>
        <begin position="61"/>
        <end position="74"/>
    </location>
</feature>
<name>A0ABV8J0G4_9ACTN</name>
<protein>
    <submittedName>
        <fullName evidence="2">Uncharacterized protein</fullName>
    </submittedName>
</protein>
<evidence type="ECO:0000313" key="2">
    <source>
        <dbReference type="EMBL" id="MFC4070007.1"/>
    </source>
</evidence>
<evidence type="ECO:0000313" key="3">
    <source>
        <dbReference type="Proteomes" id="UP001595867"/>
    </source>
</evidence>
<gene>
    <name evidence="2" type="ORF">ACFO0C_34200</name>
</gene>
<proteinExistence type="predicted"/>
<dbReference type="SUPFAM" id="SSF53474">
    <property type="entry name" value="alpha/beta-Hydrolases"/>
    <property type="match status" value="1"/>
</dbReference>
<accession>A0ABV8J0G4</accession>
<dbReference type="RefSeq" id="WP_378070900.1">
    <property type="nucleotide sequence ID" value="NZ_JBHSBL010000024.1"/>
</dbReference>
<feature type="region of interest" description="Disordered" evidence="1">
    <location>
        <begin position="51"/>
        <end position="74"/>
    </location>
</feature>
<sequence>MPTIVYVHGNGNKIASDALRSEWDRALFGRDMGTRSRMAYWAPVLHPSPLHTGEADQAQQLPVSPLESSVPESAPPGDFTAEVLLEAGEKDGQLESWLRDMVYTGDAIVDGENLAPPVSSPFEALPLPRPLRQAAFRELVRRTFKDVYAYFFGGRGDAMRQVMRATLAGLDGPVVVLGHSLGSIIAYDVLREPAFAGLNVPLFVTVGSPLGVTEVQDLVVRPLHVPAPVAQWRNASDFRDLVALDHTIRPEFTPAGRCIDLAVVNDSWNHHGIGEYLATVAVRQPILQIFQQ</sequence>
<dbReference type="Gene3D" id="3.40.50.1820">
    <property type="entry name" value="alpha/beta hydrolase"/>
    <property type="match status" value="1"/>
</dbReference>
<dbReference type="Proteomes" id="UP001595867">
    <property type="component" value="Unassembled WGS sequence"/>
</dbReference>
<dbReference type="EMBL" id="JBHSBL010000024">
    <property type="protein sequence ID" value="MFC4070007.1"/>
    <property type="molecule type" value="Genomic_DNA"/>
</dbReference>
<organism evidence="2 3">
    <name type="scientific">Actinoplanes subglobosus</name>
    <dbReference type="NCBI Taxonomy" id="1547892"/>
    <lineage>
        <taxon>Bacteria</taxon>
        <taxon>Bacillati</taxon>
        <taxon>Actinomycetota</taxon>
        <taxon>Actinomycetes</taxon>
        <taxon>Micromonosporales</taxon>
        <taxon>Micromonosporaceae</taxon>
        <taxon>Actinoplanes</taxon>
    </lineage>
</organism>